<accession>A0A8S1Q7R2</accession>
<comment type="caution">
    <text evidence="2">The sequence shown here is derived from an EMBL/GenBank/DDBJ whole genome shotgun (WGS) entry which is preliminary data.</text>
</comment>
<dbReference type="InterPro" id="IPR000626">
    <property type="entry name" value="Ubiquitin-like_dom"/>
</dbReference>
<dbReference type="Pfam" id="PF00240">
    <property type="entry name" value="ubiquitin"/>
    <property type="match status" value="1"/>
</dbReference>
<proteinExistence type="predicted"/>
<dbReference type="Proteomes" id="UP000688137">
    <property type="component" value="Unassembled WGS sequence"/>
</dbReference>
<dbReference type="OMA" id="YLIPDHS"/>
<dbReference type="CDD" id="cd17039">
    <property type="entry name" value="Ubl_ubiquitin_like"/>
    <property type="match status" value="1"/>
</dbReference>
<keyword evidence="3" id="KW-1185">Reference proteome</keyword>
<evidence type="ECO:0000313" key="3">
    <source>
        <dbReference type="Proteomes" id="UP000688137"/>
    </source>
</evidence>
<organism evidence="2 3">
    <name type="scientific">Paramecium primaurelia</name>
    <dbReference type="NCBI Taxonomy" id="5886"/>
    <lineage>
        <taxon>Eukaryota</taxon>
        <taxon>Sar</taxon>
        <taxon>Alveolata</taxon>
        <taxon>Ciliophora</taxon>
        <taxon>Intramacronucleata</taxon>
        <taxon>Oligohymenophorea</taxon>
        <taxon>Peniculida</taxon>
        <taxon>Parameciidae</taxon>
        <taxon>Paramecium</taxon>
    </lineage>
</organism>
<sequence>MFVIQIIINNIEKITFQQDDYISVQEIINNIIREFKFPRQSKSLIEIDQVIRDPTYIVNFQPNSPIKANFSYETTITFFDKFNNSFEHRCDLCKSIFQIEQEIIKEILPIEYSLQILQPIDEQNINTLYINSYEKIPQQLEFTIYANFYINFYGLHHQFKINPFNLIELIKYEILEFYNIQQEFQLYYNETELNDHQQYITYLIPDHSELKIKLQTRIKLFIKYQNTVHEYSCQLNEKLEKLKQKLIQIYQIPEKYQLQLTYKNNLLKNDQESISQLKIEQNSIIIMEIGNKYQLTLQDKYSSKYFQCQVRSIDLVSILDKQDPFINQQVIYYFQDKELIKTETFEQLNVDTENLIIQYKIEKLMINVYFQDENQRQKKMGVIISDQIKYALQQLNQAIDLITISYQGRNISIESTYEKEGIINDSIIYYKINDKLEIKYTISPNFQEHLILVQNNITGAQLLKIIPQVYLNQGYKYKLMLNNCDFPLDQKITQNQCFRLVRIFDIQFYSQDDNQVYLETFSQEDTILEAKQKFSHKFSLLQDSLIILYKDILLKDDQLIHQYKEKQLCISQIIGVSFQKRNGIATFSKRFQKQVSLKSVLNDFMKEQSPCRFQYNEQLIDENFENKLLKDICQDQQQIILTYEFEQNLKLINKEKQTEVYKIKFYPKEIVGSVFNKLLDDKFQYYNKGQLIDTYKSFDDNNIKNNAQIYYNKIYQFTLDILNDKSNIKFQVNSLNHRIIDAISPIIQKKYSLDFTAYVNNRLINLQQSFKQQSINNDATIQIQLLIYLTVTVHDNELNKIFQVDPNANIGQLNKLLDNKQNKKLFSFTDQIQLEDHILLSTLKKNNNKVDLVYKEATSISNSIYQPSGLILDCISQTQNIKTTDNSSIDIIIQNMNNDEKLQETVRLDQKLGDFFHNFQLKMEFFDINLFYEGEIVDYEKTFEEIGAGSQSLFEII</sequence>
<feature type="domain" description="Ubiquitin-like" evidence="1">
    <location>
        <begin position="218"/>
        <end position="290"/>
    </location>
</feature>
<evidence type="ECO:0000313" key="2">
    <source>
        <dbReference type="EMBL" id="CAD8111568.1"/>
    </source>
</evidence>
<evidence type="ECO:0000259" key="1">
    <source>
        <dbReference type="SMART" id="SM00213"/>
    </source>
</evidence>
<dbReference type="SMART" id="SM00213">
    <property type="entry name" value="UBQ"/>
    <property type="match status" value="1"/>
</dbReference>
<gene>
    <name evidence="2" type="ORF">PPRIM_AZ9-3.1.T1480043</name>
</gene>
<name>A0A8S1Q7R2_PARPR</name>
<dbReference type="EMBL" id="CAJJDM010000152">
    <property type="protein sequence ID" value="CAD8111568.1"/>
    <property type="molecule type" value="Genomic_DNA"/>
</dbReference>
<reference evidence="2" key="1">
    <citation type="submission" date="2021-01" db="EMBL/GenBank/DDBJ databases">
        <authorList>
            <consortium name="Genoscope - CEA"/>
            <person name="William W."/>
        </authorList>
    </citation>
    <scope>NUCLEOTIDE SEQUENCE</scope>
</reference>
<dbReference type="AlphaFoldDB" id="A0A8S1Q7R2"/>
<protein>
    <recommendedName>
        <fullName evidence="1">Ubiquitin-like domain-containing protein</fullName>
    </recommendedName>
</protein>